<evidence type="ECO:0000313" key="2">
    <source>
        <dbReference type="EMBL" id="GAA0674894.1"/>
    </source>
</evidence>
<evidence type="ECO:0008006" key="4">
    <source>
        <dbReference type="Google" id="ProtNLM"/>
    </source>
</evidence>
<reference evidence="3" key="1">
    <citation type="journal article" date="2019" name="Int. J. Syst. Evol. Microbiol.">
        <title>The Global Catalogue of Microorganisms (GCM) 10K type strain sequencing project: providing services to taxonomists for standard genome sequencing and annotation.</title>
        <authorList>
            <consortium name="The Broad Institute Genomics Platform"/>
            <consortium name="The Broad Institute Genome Sequencing Center for Infectious Disease"/>
            <person name="Wu L."/>
            <person name="Ma J."/>
        </authorList>
    </citation>
    <scope>NUCLEOTIDE SEQUENCE [LARGE SCALE GENOMIC DNA]</scope>
    <source>
        <strain evidence="3">JCM 14603</strain>
    </source>
</reference>
<keyword evidence="3" id="KW-1185">Reference proteome</keyword>
<name>A0ABP3T2B4_9SPHN</name>
<evidence type="ECO:0000313" key="3">
    <source>
        <dbReference type="Proteomes" id="UP001500238"/>
    </source>
</evidence>
<sequence>MPRTSAKADDLTAIKARRETLRAELAALDERAKAMEIAARDAGRQTLMAALERVKIAEIDKADARTIAVAIGNYGGSAVARHLATLPSD</sequence>
<comment type="caution">
    <text evidence="2">The sequence shown here is derived from an EMBL/GenBank/DDBJ whole genome shotgun (WGS) entry which is preliminary data.</text>
</comment>
<keyword evidence="1" id="KW-0175">Coiled coil</keyword>
<protein>
    <recommendedName>
        <fullName evidence="4">Integration host factor</fullName>
    </recommendedName>
</protein>
<dbReference type="Proteomes" id="UP001500238">
    <property type="component" value="Unassembled WGS sequence"/>
</dbReference>
<accession>A0ABP3T2B4</accession>
<proteinExistence type="predicted"/>
<organism evidence="2 3">
    <name type="scientific">Sphingomonas insulae</name>
    <dbReference type="NCBI Taxonomy" id="424800"/>
    <lineage>
        <taxon>Bacteria</taxon>
        <taxon>Pseudomonadati</taxon>
        <taxon>Pseudomonadota</taxon>
        <taxon>Alphaproteobacteria</taxon>
        <taxon>Sphingomonadales</taxon>
        <taxon>Sphingomonadaceae</taxon>
        <taxon>Sphingomonas</taxon>
    </lineage>
</organism>
<feature type="coiled-coil region" evidence="1">
    <location>
        <begin position="11"/>
        <end position="38"/>
    </location>
</feature>
<dbReference type="RefSeq" id="WP_163956700.1">
    <property type="nucleotide sequence ID" value="NZ_BAAAES010000011.1"/>
</dbReference>
<evidence type="ECO:0000256" key="1">
    <source>
        <dbReference type="SAM" id="Coils"/>
    </source>
</evidence>
<dbReference type="EMBL" id="BAAAES010000011">
    <property type="protein sequence ID" value="GAA0674894.1"/>
    <property type="molecule type" value="Genomic_DNA"/>
</dbReference>
<gene>
    <name evidence="2" type="ORF">GCM10009102_28770</name>
</gene>